<dbReference type="InterPro" id="IPR013792">
    <property type="entry name" value="RNA3'P_cycl/enolpyr_Trfase_a/b"/>
</dbReference>
<comment type="pathway">
    <text evidence="1">Metabolic intermediate biosynthesis; chorismate biosynthesis; chorismate from D-erythrose 4-phosphate and phosphoenolpyruvate: step 6/7.</text>
</comment>
<evidence type="ECO:0000256" key="1">
    <source>
        <dbReference type="ARBA" id="ARBA00004811"/>
    </source>
</evidence>
<dbReference type="AlphaFoldDB" id="A0A3B0TUR9"/>
<dbReference type="InterPro" id="IPR001986">
    <property type="entry name" value="Enolpyruvate_Tfrase_dom"/>
</dbReference>
<evidence type="ECO:0000313" key="9">
    <source>
        <dbReference type="EMBL" id="VAW17157.1"/>
    </source>
</evidence>
<dbReference type="UniPathway" id="UPA00053">
    <property type="reaction ID" value="UER00089"/>
</dbReference>
<proteinExistence type="inferred from homology"/>
<dbReference type="PANTHER" id="PTHR21090">
    <property type="entry name" value="AROM/DEHYDROQUINATE SYNTHASE"/>
    <property type="match status" value="1"/>
</dbReference>
<comment type="similarity">
    <text evidence="2">Belongs to the EPSP synthase family.</text>
</comment>
<dbReference type="GO" id="GO:0008652">
    <property type="term" value="P:amino acid biosynthetic process"/>
    <property type="evidence" value="ECO:0007669"/>
    <property type="project" value="UniProtKB-KW"/>
</dbReference>
<dbReference type="PROSITE" id="PS00885">
    <property type="entry name" value="EPSP_SYNTHASE_2"/>
    <property type="match status" value="1"/>
</dbReference>
<dbReference type="GO" id="GO:0003866">
    <property type="term" value="F:3-phosphoshikimate 1-carboxyvinyltransferase activity"/>
    <property type="evidence" value="ECO:0007669"/>
    <property type="project" value="UniProtKB-EC"/>
</dbReference>
<dbReference type="HAMAP" id="MF_00210">
    <property type="entry name" value="EPSP_synth"/>
    <property type="match status" value="1"/>
</dbReference>
<dbReference type="CDD" id="cd01556">
    <property type="entry name" value="EPSP_synthase"/>
    <property type="match status" value="1"/>
</dbReference>
<evidence type="ECO:0000256" key="3">
    <source>
        <dbReference type="ARBA" id="ARBA00012450"/>
    </source>
</evidence>
<comment type="catalytic activity">
    <reaction evidence="7">
        <text>3-phosphoshikimate + phosphoenolpyruvate = 5-O-(1-carboxyvinyl)-3-phosphoshikimate + phosphate</text>
        <dbReference type="Rhea" id="RHEA:21256"/>
        <dbReference type="ChEBI" id="CHEBI:43474"/>
        <dbReference type="ChEBI" id="CHEBI:57701"/>
        <dbReference type="ChEBI" id="CHEBI:58702"/>
        <dbReference type="ChEBI" id="CHEBI:145989"/>
        <dbReference type="EC" id="2.5.1.19"/>
    </reaction>
    <physiologicalReaction direction="left-to-right" evidence="7">
        <dbReference type="Rhea" id="RHEA:21257"/>
    </physiologicalReaction>
</comment>
<keyword evidence="5 9" id="KW-0808">Transferase</keyword>
<accession>A0A3B0TUR9</accession>
<evidence type="ECO:0000256" key="4">
    <source>
        <dbReference type="ARBA" id="ARBA00022605"/>
    </source>
</evidence>
<keyword evidence="6" id="KW-0057">Aromatic amino acid biosynthesis</keyword>
<dbReference type="InterPro" id="IPR023193">
    <property type="entry name" value="EPSP_synthase_CS"/>
</dbReference>
<dbReference type="GO" id="GO:0009073">
    <property type="term" value="P:aromatic amino acid family biosynthetic process"/>
    <property type="evidence" value="ECO:0007669"/>
    <property type="project" value="UniProtKB-KW"/>
</dbReference>
<dbReference type="InterPro" id="IPR036968">
    <property type="entry name" value="Enolpyruvate_Tfrase_sf"/>
</dbReference>
<evidence type="ECO:0000259" key="8">
    <source>
        <dbReference type="Pfam" id="PF00275"/>
    </source>
</evidence>
<dbReference type="EC" id="2.5.1.19" evidence="3"/>
<dbReference type="PIRSF" id="PIRSF000505">
    <property type="entry name" value="EPSPS"/>
    <property type="match status" value="1"/>
</dbReference>
<evidence type="ECO:0000256" key="2">
    <source>
        <dbReference type="ARBA" id="ARBA00009948"/>
    </source>
</evidence>
<gene>
    <name evidence="9" type="ORF">MNBD_ALPHA12-2201</name>
</gene>
<name>A0A3B0TUR9_9ZZZZ</name>
<dbReference type="InterPro" id="IPR006264">
    <property type="entry name" value="EPSP_synthase"/>
</dbReference>
<dbReference type="SUPFAM" id="SSF55205">
    <property type="entry name" value="EPT/RTPC-like"/>
    <property type="match status" value="1"/>
</dbReference>
<keyword evidence="4" id="KW-0028">Amino-acid biosynthesis</keyword>
<sequence>MAQIEYHDAETPWSALKGVKSIHLTPANAPIVAEIMVPGSKSVSNRALILAAMATGQTRLDGLLRSDDTWWCADALKRLGVGVEFDGTSAKISGIGRTRPKSGDLHVGSAGTIARFLPPMLAAGDKGKWKMSASKQMSTRPVGPLFEALRAGGAKIDCLEEENCFPAIIYGDSFSGGSLSMSGAVSSQFISGVLMGAAQAQKGVDLRVEGGIVQSEYVAITLDVMRHFGADIKATPDFTHFAVAPTGYVARDLLVEADASTATYFAALAALTRGRIVMKNLGMNTRQPDYGFLEILEKMGCVVERSDTATSVQMSGPLKGGFTINMRPLSDAALTLAALAPFADGPITIKGVAHIRHHECDRISAMCLSLSQLGIKVDEHEDGMTIYPGQPRFGVLETFEDHRMAMALSVLGIGGAGIELEEPGCVSKTCPSFFDQMAAIGIATKLIR</sequence>
<dbReference type="NCBIfam" id="TIGR01356">
    <property type="entry name" value="aroA"/>
    <property type="match status" value="1"/>
</dbReference>
<evidence type="ECO:0000256" key="5">
    <source>
        <dbReference type="ARBA" id="ARBA00022679"/>
    </source>
</evidence>
<evidence type="ECO:0000256" key="7">
    <source>
        <dbReference type="ARBA" id="ARBA00044633"/>
    </source>
</evidence>
<feature type="domain" description="Enolpyruvate transferase" evidence="8">
    <location>
        <begin position="29"/>
        <end position="437"/>
    </location>
</feature>
<reference evidence="9" key="1">
    <citation type="submission" date="2018-06" db="EMBL/GenBank/DDBJ databases">
        <authorList>
            <person name="Zhirakovskaya E."/>
        </authorList>
    </citation>
    <scope>NUCLEOTIDE SEQUENCE</scope>
</reference>
<dbReference type="Gene3D" id="3.65.10.10">
    <property type="entry name" value="Enolpyruvate transferase domain"/>
    <property type="match status" value="2"/>
</dbReference>
<dbReference type="EMBL" id="UOEO01000065">
    <property type="protein sequence ID" value="VAW17157.1"/>
    <property type="molecule type" value="Genomic_DNA"/>
</dbReference>
<dbReference type="Pfam" id="PF00275">
    <property type="entry name" value="EPSP_synthase"/>
    <property type="match status" value="1"/>
</dbReference>
<organism evidence="9">
    <name type="scientific">hydrothermal vent metagenome</name>
    <dbReference type="NCBI Taxonomy" id="652676"/>
    <lineage>
        <taxon>unclassified sequences</taxon>
        <taxon>metagenomes</taxon>
        <taxon>ecological metagenomes</taxon>
    </lineage>
</organism>
<protein>
    <recommendedName>
        <fullName evidence="3">3-phosphoshikimate 1-carboxyvinyltransferase</fullName>
        <ecNumber evidence="3">2.5.1.19</ecNumber>
    </recommendedName>
</protein>
<evidence type="ECO:0000256" key="6">
    <source>
        <dbReference type="ARBA" id="ARBA00023141"/>
    </source>
</evidence>
<dbReference type="GO" id="GO:0009423">
    <property type="term" value="P:chorismate biosynthetic process"/>
    <property type="evidence" value="ECO:0007669"/>
    <property type="project" value="UniProtKB-UniPathway"/>
</dbReference>
<dbReference type="PANTHER" id="PTHR21090:SF5">
    <property type="entry name" value="PENTAFUNCTIONAL AROM POLYPEPTIDE"/>
    <property type="match status" value="1"/>
</dbReference>